<dbReference type="SUPFAM" id="SSF81321">
    <property type="entry name" value="Family A G protein-coupled receptor-like"/>
    <property type="match status" value="1"/>
</dbReference>
<evidence type="ECO:0000256" key="5">
    <source>
        <dbReference type="ARBA" id="ARBA00022989"/>
    </source>
</evidence>
<feature type="region of interest" description="Disordered" evidence="12">
    <location>
        <begin position="332"/>
        <end position="366"/>
    </location>
</feature>
<dbReference type="CDD" id="cd15063">
    <property type="entry name" value="7tmA_Octopamine_R"/>
    <property type="match status" value="1"/>
</dbReference>
<evidence type="ECO:0000313" key="16">
    <source>
        <dbReference type="Proteomes" id="UP000440578"/>
    </source>
</evidence>
<keyword evidence="4 11" id="KW-0812">Transmembrane</keyword>
<dbReference type="PROSITE" id="PS50262">
    <property type="entry name" value="G_PROTEIN_RECEP_F1_2"/>
    <property type="match status" value="1"/>
</dbReference>
<dbReference type="SMART" id="SM01381">
    <property type="entry name" value="7TM_GPCR_Srsx"/>
    <property type="match status" value="1"/>
</dbReference>
<feature type="transmembrane region" description="Helical" evidence="13">
    <location>
        <begin position="49"/>
        <end position="75"/>
    </location>
</feature>
<keyword evidence="10 11" id="KW-0807">Transducer</keyword>
<evidence type="ECO:0000256" key="1">
    <source>
        <dbReference type="ARBA" id="ARBA00004651"/>
    </source>
</evidence>
<organism evidence="15 16">
    <name type="scientific">Amphibalanus amphitrite</name>
    <name type="common">Striped barnacle</name>
    <name type="synonym">Balanus amphitrite</name>
    <dbReference type="NCBI Taxonomy" id="1232801"/>
    <lineage>
        <taxon>Eukaryota</taxon>
        <taxon>Metazoa</taxon>
        <taxon>Ecdysozoa</taxon>
        <taxon>Arthropoda</taxon>
        <taxon>Crustacea</taxon>
        <taxon>Multicrustacea</taxon>
        <taxon>Cirripedia</taxon>
        <taxon>Thoracica</taxon>
        <taxon>Thoracicalcarea</taxon>
        <taxon>Balanomorpha</taxon>
        <taxon>Balanoidea</taxon>
        <taxon>Balanidae</taxon>
        <taxon>Amphibalaninae</taxon>
        <taxon>Amphibalanus</taxon>
    </lineage>
</organism>
<evidence type="ECO:0000256" key="12">
    <source>
        <dbReference type="SAM" id="MobiDB-lite"/>
    </source>
</evidence>
<evidence type="ECO:0000256" key="6">
    <source>
        <dbReference type="ARBA" id="ARBA00023040"/>
    </source>
</evidence>
<gene>
    <name evidence="15" type="primary">GPR9_0</name>
    <name evidence="15" type="ORF">FJT64_007957</name>
</gene>
<keyword evidence="8 11" id="KW-0675">Receptor</keyword>
<dbReference type="EMBL" id="VIIS01001691">
    <property type="protein sequence ID" value="KAF0294398.1"/>
    <property type="molecule type" value="Genomic_DNA"/>
</dbReference>
<accession>A0A6A4VWW3</accession>
<feature type="transmembrane region" description="Helical" evidence="13">
    <location>
        <begin position="122"/>
        <end position="144"/>
    </location>
</feature>
<evidence type="ECO:0000256" key="13">
    <source>
        <dbReference type="SAM" id="Phobius"/>
    </source>
</evidence>
<dbReference type="InterPro" id="IPR017452">
    <property type="entry name" value="GPCR_Rhodpsn_7TM"/>
</dbReference>
<dbReference type="Gene3D" id="1.20.1070.10">
    <property type="entry name" value="Rhodopsin 7-helix transmembrane proteins"/>
    <property type="match status" value="2"/>
</dbReference>
<evidence type="ECO:0000256" key="11">
    <source>
        <dbReference type="RuleBase" id="RU000688"/>
    </source>
</evidence>
<dbReference type="Pfam" id="PF00001">
    <property type="entry name" value="7tm_1"/>
    <property type="match status" value="1"/>
</dbReference>
<dbReference type="GO" id="GO:0004935">
    <property type="term" value="F:adrenergic receptor activity"/>
    <property type="evidence" value="ECO:0007669"/>
    <property type="project" value="InterPro"/>
</dbReference>
<feature type="region of interest" description="Disordered" evidence="12">
    <location>
        <begin position="281"/>
        <end position="308"/>
    </location>
</feature>
<keyword evidence="3" id="KW-1003">Cell membrane</keyword>
<keyword evidence="7 13" id="KW-0472">Membrane</keyword>
<dbReference type="PANTHER" id="PTHR24248">
    <property type="entry name" value="ADRENERGIC RECEPTOR-RELATED G-PROTEIN COUPLED RECEPTOR"/>
    <property type="match status" value="1"/>
</dbReference>
<dbReference type="OrthoDB" id="6358729at2759"/>
<evidence type="ECO:0000259" key="14">
    <source>
        <dbReference type="PROSITE" id="PS50262"/>
    </source>
</evidence>
<feature type="transmembrane region" description="Helical" evidence="13">
    <location>
        <begin position="165"/>
        <end position="185"/>
    </location>
</feature>
<feature type="transmembrane region" description="Helical" evidence="13">
    <location>
        <begin position="215"/>
        <end position="235"/>
    </location>
</feature>
<feature type="transmembrane region" description="Helical" evidence="13">
    <location>
        <begin position="390"/>
        <end position="412"/>
    </location>
</feature>
<feature type="transmembrane region" description="Helical" evidence="13">
    <location>
        <begin position="424"/>
        <end position="445"/>
    </location>
</feature>
<evidence type="ECO:0000256" key="3">
    <source>
        <dbReference type="ARBA" id="ARBA00022475"/>
    </source>
</evidence>
<evidence type="ECO:0000256" key="9">
    <source>
        <dbReference type="ARBA" id="ARBA00023180"/>
    </source>
</evidence>
<comment type="caution">
    <text evidence="15">The sequence shown here is derived from an EMBL/GenBank/DDBJ whole genome shotgun (WGS) entry which is preliminary data.</text>
</comment>
<name>A0A6A4VWW3_AMPAM</name>
<feature type="compositionally biased region" description="Low complexity" evidence="12">
    <location>
        <begin position="281"/>
        <end position="293"/>
    </location>
</feature>
<dbReference type="PRINTS" id="PR00237">
    <property type="entry name" value="GPCRRHODOPSN"/>
</dbReference>
<comment type="subcellular location">
    <subcellularLocation>
        <location evidence="1">Cell membrane</location>
        <topology evidence="1">Multi-pass membrane protein</topology>
    </subcellularLocation>
</comment>
<reference evidence="15 16" key="1">
    <citation type="submission" date="2019-07" db="EMBL/GenBank/DDBJ databases">
        <title>Draft genome assembly of a fouling barnacle, Amphibalanus amphitrite (Darwin, 1854): The first reference genome for Thecostraca.</title>
        <authorList>
            <person name="Kim W."/>
        </authorList>
    </citation>
    <scope>NUCLEOTIDE SEQUENCE [LARGE SCALE GENOMIC DNA]</scope>
    <source>
        <strain evidence="15">SNU_AA5</strain>
        <tissue evidence="15">Soma without cirri and trophi</tissue>
    </source>
</reference>
<protein>
    <submittedName>
        <fullName evidence="15">Putative G-protein coupled receptor No9</fullName>
    </submittedName>
</protein>
<keyword evidence="6 11" id="KW-0297">G-protein coupled receptor</keyword>
<dbReference type="InterPro" id="IPR000276">
    <property type="entry name" value="GPCR_Rhodpsn"/>
</dbReference>
<keyword evidence="16" id="KW-1185">Reference proteome</keyword>
<dbReference type="InterPro" id="IPR002233">
    <property type="entry name" value="ADR_fam"/>
</dbReference>
<evidence type="ECO:0000256" key="10">
    <source>
        <dbReference type="ARBA" id="ARBA00023224"/>
    </source>
</evidence>
<evidence type="ECO:0000256" key="7">
    <source>
        <dbReference type="ARBA" id="ARBA00023136"/>
    </source>
</evidence>
<dbReference type="AlphaFoldDB" id="A0A6A4VWW3"/>
<proteinExistence type="inferred from homology"/>
<evidence type="ECO:0000313" key="15">
    <source>
        <dbReference type="EMBL" id="KAF0294398.1"/>
    </source>
</evidence>
<feature type="transmembrane region" description="Helical" evidence="13">
    <location>
        <begin position="82"/>
        <end position="102"/>
    </location>
</feature>
<keyword evidence="9" id="KW-0325">Glycoprotein</keyword>
<evidence type="ECO:0000256" key="4">
    <source>
        <dbReference type="ARBA" id="ARBA00022692"/>
    </source>
</evidence>
<feature type="domain" description="G-protein coupled receptors family 1 profile" evidence="14">
    <location>
        <begin position="65"/>
        <end position="442"/>
    </location>
</feature>
<dbReference type="GO" id="GO:0005886">
    <property type="term" value="C:plasma membrane"/>
    <property type="evidence" value="ECO:0007669"/>
    <property type="project" value="UniProtKB-SubCell"/>
</dbReference>
<keyword evidence="5 13" id="KW-1133">Transmembrane helix</keyword>
<dbReference type="PANTHER" id="PTHR24248:SF174">
    <property type="entry name" value="TYRAMINE_OCTOPAMINE RECEPTOR"/>
    <property type="match status" value="1"/>
</dbReference>
<comment type="similarity">
    <text evidence="2 11">Belongs to the G-protein coupled receptor 1 family.</text>
</comment>
<evidence type="ECO:0000256" key="8">
    <source>
        <dbReference type="ARBA" id="ARBA00023170"/>
    </source>
</evidence>
<dbReference type="PRINTS" id="PR01103">
    <property type="entry name" value="ADRENERGICR"/>
</dbReference>
<sequence length="491" mass="54725">MPGAVGTAERPARLAMEGPPLSPAPADNVTLNVSCGRPATLFDWADHRLISLLALAFLNLMVVAGNLLVVMAVFVHSKLRTVTNLFIVSLACADLLVGMLVLPFSATLEVLDVWLYGDVWCSVWLAVDVWMCTSSILNLCAISLDRYLAVSQPISYPSLMSTRRAKQLIAAVWVLSFVICFPPLVGWNDRPGTLIGSRGSSACRLTCELTNERGYVIYSALGSFFLPSTVMLFFYGRIYRTAVSTTRAIAQGFRTTKEDEEGRLTLRIHRGRSVTQRAEQAAAGGARAHGQVRLTLSEPGARRQNKPSFVVHCREDSRAKNQYEIYTVVEGDSRPGRRVPQPQRPAKKLSSASQSSEDDSRPPRFISRVSRRNVRHQARRFRMETKAAKTVGIIVGLFILCWLPFFVCYLVRGFCADCVPPLLFSVFFWLGYCNSAVNPCVYALCSRDFRFAFSSILCKCVCRRGAMERRFRRTLLVGNRSQTEEDCEVAD</sequence>
<evidence type="ECO:0000256" key="2">
    <source>
        <dbReference type="ARBA" id="ARBA00010663"/>
    </source>
</evidence>
<dbReference type="Proteomes" id="UP000440578">
    <property type="component" value="Unassembled WGS sequence"/>
</dbReference>
<dbReference type="PROSITE" id="PS00237">
    <property type="entry name" value="G_PROTEIN_RECEP_F1_1"/>
    <property type="match status" value="1"/>
</dbReference>